<feature type="region of interest" description="Disordered" evidence="2">
    <location>
        <begin position="112"/>
        <end position="500"/>
    </location>
</feature>
<feature type="compositionally biased region" description="Polar residues" evidence="2">
    <location>
        <begin position="135"/>
        <end position="145"/>
    </location>
</feature>
<feature type="compositionally biased region" description="Basic and acidic residues" evidence="2">
    <location>
        <begin position="238"/>
        <end position="274"/>
    </location>
</feature>
<feature type="compositionally biased region" description="Basic and acidic residues" evidence="2">
    <location>
        <begin position="207"/>
        <end position="227"/>
    </location>
</feature>
<feature type="compositionally biased region" description="Basic and acidic residues" evidence="2">
    <location>
        <begin position="281"/>
        <end position="306"/>
    </location>
</feature>
<feature type="compositionally biased region" description="Low complexity" evidence="2">
    <location>
        <begin position="327"/>
        <end position="339"/>
    </location>
</feature>
<feature type="region of interest" description="Disordered" evidence="2">
    <location>
        <begin position="613"/>
        <end position="654"/>
    </location>
</feature>
<feature type="compositionally biased region" description="Basic and acidic residues" evidence="2">
    <location>
        <begin position="628"/>
        <end position="640"/>
    </location>
</feature>
<dbReference type="InParanoid" id="A0A7R8YVU9"/>
<feature type="compositionally biased region" description="Basic and acidic residues" evidence="2">
    <location>
        <begin position="385"/>
        <end position="418"/>
    </location>
</feature>
<feature type="compositionally biased region" description="Polar residues" evidence="2">
    <location>
        <begin position="112"/>
        <end position="127"/>
    </location>
</feature>
<evidence type="ECO:0000256" key="2">
    <source>
        <dbReference type="SAM" id="MobiDB-lite"/>
    </source>
</evidence>
<name>A0A7R8YVU9_HERIL</name>
<feature type="coiled-coil region" evidence="1">
    <location>
        <begin position="578"/>
        <end position="605"/>
    </location>
</feature>
<evidence type="ECO:0000313" key="4">
    <source>
        <dbReference type="Proteomes" id="UP000594454"/>
    </source>
</evidence>
<feature type="compositionally biased region" description="Acidic residues" evidence="2">
    <location>
        <begin position="702"/>
        <end position="726"/>
    </location>
</feature>
<organism evidence="3 4">
    <name type="scientific">Hermetia illucens</name>
    <name type="common">Black soldier fly</name>
    <dbReference type="NCBI Taxonomy" id="343691"/>
    <lineage>
        <taxon>Eukaryota</taxon>
        <taxon>Metazoa</taxon>
        <taxon>Ecdysozoa</taxon>
        <taxon>Arthropoda</taxon>
        <taxon>Hexapoda</taxon>
        <taxon>Insecta</taxon>
        <taxon>Pterygota</taxon>
        <taxon>Neoptera</taxon>
        <taxon>Endopterygota</taxon>
        <taxon>Diptera</taxon>
        <taxon>Brachycera</taxon>
        <taxon>Stratiomyomorpha</taxon>
        <taxon>Stratiomyidae</taxon>
        <taxon>Hermetiinae</taxon>
        <taxon>Hermetia</taxon>
    </lineage>
</organism>
<evidence type="ECO:0000313" key="3">
    <source>
        <dbReference type="EMBL" id="CAD7086161.1"/>
    </source>
</evidence>
<proteinExistence type="predicted"/>
<feature type="compositionally biased region" description="Low complexity" evidence="2">
    <location>
        <begin position="479"/>
        <end position="491"/>
    </location>
</feature>
<feature type="compositionally biased region" description="Basic and acidic residues" evidence="2">
    <location>
        <begin position="146"/>
        <end position="160"/>
    </location>
</feature>
<feature type="compositionally biased region" description="Low complexity" evidence="2">
    <location>
        <begin position="674"/>
        <end position="701"/>
    </location>
</feature>
<feature type="region of interest" description="Disordered" evidence="2">
    <location>
        <begin position="519"/>
        <end position="552"/>
    </location>
</feature>
<feature type="compositionally biased region" description="Basic and acidic residues" evidence="2">
    <location>
        <begin position="532"/>
        <end position="543"/>
    </location>
</feature>
<dbReference type="AlphaFoldDB" id="A0A7R8YVU9"/>
<feature type="compositionally biased region" description="Polar residues" evidence="2">
    <location>
        <begin position="462"/>
        <end position="478"/>
    </location>
</feature>
<dbReference type="EMBL" id="LR899011">
    <property type="protein sequence ID" value="CAD7086161.1"/>
    <property type="molecule type" value="Genomic_DNA"/>
</dbReference>
<gene>
    <name evidence="3" type="ORF">HERILL_LOCUS8955</name>
</gene>
<feature type="compositionally biased region" description="Polar residues" evidence="2">
    <location>
        <begin position="613"/>
        <end position="627"/>
    </location>
</feature>
<accession>A0A7R8YVU9</accession>
<feature type="compositionally biased region" description="Basic and acidic residues" evidence="2">
    <location>
        <begin position="343"/>
        <end position="363"/>
    </location>
</feature>
<feature type="compositionally biased region" description="Basic and acidic residues" evidence="2">
    <location>
        <begin position="444"/>
        <end position="460"/>
    </location>
</feature>
<feature type="compositionally biased region" description="Polar residues" evidence="2">
    <location>
        <begin position="420"/>
        <end position="439"/>
    </location>
</feature>
<keyword evidence="1" id="KW-0175">Coiled coil</keyword>
<keyword evidence="4" id="KW-1185">Reference proteome</keyword>
<feature type="region of interest" description="Disordered" evidence="2">
    <location>
        <begin position="670"/>
        <end position="745"/>
    </location>
</feature>
<reference evidence="3 4" key="1">
    <citation type="submission" date="2020-11" db="EMBL/GenBank/DDBJ databases">
        <authorList>
            <person name="Wallbank WR R."/>
            <person name="Pardo Diaz C."/>
            <person name="Kozak K."/>
            <person name="Martin S."/>
            <person name="Jiggins C."/>
            <person name="Moest M."/>
            <person name="Warren A I."/>
            <person name="Generalovic N T."/>
            <person name="Byers J.R.P. K."/>
            <person name="Montejo-Kovacevich G."/>
            <person name="Yen C E."/>
        </authorList>
    </citation>
    <scope>NUCLEOTIDE SEQUENCE [LARGE SCALE GENOMIC DNA]</scope>
</reference>
<evidence type="ECO:0000256" key="1">
    <source>
        <dbReference type="SAM" id="Coils"/>
    </source>
</evidence>
<protein>
    <submittedName>
        <fullName evidence="3">Uncharacterized protein</fullName>
    </submittedName>
</protein>
<sequence length="773" mass="84870">MDQYTRKTQRTRVFNPAPKAPIAVATGGIPPKPCTGLKRKFDEALDAKLEEYLARKAGSKKPKFDDKVQQLISKANAGNVRVGQSCVKTGNSSTFAAVMNGVSKKIDYPQKQLTNSKVSGNANSSASDVPHMPQKASNNLLSNCKDSNRGGEGISRKVDRSTASMKGQGALRKEQARCNAHNSSKKEEGAGRGKHAPALHGANHVTNNRDVDKRAEQESSKSRHNSAENRNSSTKHKTSNEQRGKRESPVRSSDHVTKNKGVDKNRHHSSENRHSSTKHKTSTERESMKKSIIKESRSQKTKKDNDASQQKSSHSDVTERKRPHSEFNSSAKKNSFASALGDISRKVDQIKESTKCQDPSRKEKSSHHHSVKKEQDGFANALENISRKTDRLKTSTRCHGDSSEKKAEVDQGKQDRRRQTAATDGDSSSARIATQTKANSSRRRSSDSDPPPSDKNKMSHDLPSQGNRPDSFGATLNGSSKMSSETSSNEESMPKSPRKVIVIDIPTAVSQKRIIIKGNHTAQQGKMAAAPKNEKAEKKECVKPVKTKPTKSLRERLASKGKFTFSTANHSNPVRKNMAIIKERLAQLTQNKKAAEVVARDQENNIIGKNQEALNNNHITANKGEQTQLKDEPHRLREELPQPVENKGYPSERNVEVVSSVTSTVMDKLHVSNEESSLLPGSEDSSSSGSDESSSSDSGDSSSEDDSASSDDDSDSSSSEDEEEYDNNEKLGQMLEEKLGSCPNDDEVFRGQLATNELFQDLDLSCSFSEEEI</sequence>
<dbReference type="Proteomes" id="UP000594454">
    <property type="component" value="Chromosome 3"/>
</dbReference>